<dbReference type="Gramene" id="mRNA:HanXRQr2_Chr04g0152461">
    <property type="protein sequence ID" value="CDS:HanXRQr2_Chr04g0152461.1"/>
    <property type="gene ID" value="HanXRQr2_Chr04g0152461"/>
</dbReference>
<organism evidence="3 4">
    <name type="scientific">Helianthus annuus</name>
    <name type="common">Common sunflower</name>
    <dbReference type="NCBI Taxonomy" id="4232"/>
    <lineage>
        <taxon>Eukaryota</taxon>
        <taxon>Viridiplantae</taxon>
        <taxon>Streptophyta</taxon>
        <taxon>Embryophyta</taxon>
        <taxon>Tracheophyta</taxon>
        <taxon>Spermatophyta</taxon>
        <taxon>Magnoliopsida</taxon>
        <taxon>eudicotyledons</taxon>
        <taxon>Gunneridae</taxon>
        <taxon>Pentapetalae</taxon>
        <taxon>asterids</taxon>
        <taxon>campanulids</taxon>
        <taxon>Asterales</taxon>
        <taxon>Asteraceae</taxon>
        <taxon>Asteroideae</taxon>
        <taxon>Heliantheae alliance</taxon>
        <taxon>Heliantheae</taxon>
        <taxon>Helianthus</taxon>
    </lineage>
</organism>
<gene>
    <name evidence="3" type="ORF">HanXRQr2_Chr04g0152461</name>
</gene>
<name>A0A9K3J648_HELAN</name>
<reference evidence="3" key="1">
    <citation type="journal article" date="2017" name="Nature">
        <title>The sunflower genome provides insights into oil metabolism, flowering and Asterid evolution.</title>
        <authorList>
            <person name="Badouin H."/>
            <person name="Gouzy J."/>
            <person name="Grassa C.J."/>
            <person name="Murat F."/>
            <person name="Staton S.E."/>
            <person name="Cottret L."/>
            <person name="Lelandais-Briere C."/>
            <person name="Owens G.L."/>
            <person name="Carrere S."/>
            <person name="Mayjonade B."/>
            <person name="Legrand L."/>
            <person name="Gill N."/>
            <person name="Kane N.C."/>
            <person name="Bowers J.E."/>
            <person name="Hubner S."/>
            <person name="Bellec A."/>
            <person name="Berard A."/>
            <person name="Berges H."/>
            <person name="Blanchet N."/>
            <person name="Boniface M.C."/>
            <person name="Brunel D."/>
            <person name="Catrice O."/>
            <person name="Chaidir N."/>
            <person name="Claudel C."/>
            <person name="Donnadieu C."/>
            <person name="Faraut T."/>
            <person name="Fievet G."/>
            <person name="Helmstetter N."/>
            <person name="King M."/>
            <person name="Knapp S.J."/>
            <person name="Lai Z."/>
            <person name="Le Paslier M.C."/>
            <person name="Lippi Y."/>
            <person name="Lorenzon L."/>
            <person name="Mandel J.R."/>
            <person name="Marage G."/>
            <person name="Marchand G."/>
            <person name="Marquand E."/>
            <person name="Bret-Mestries E."/>
            <person name="Morien E."/>
            <person name="Nambeesan S."/>
            <person name="Nguyen T."/>
            <person name="Pegot-Espagnet P."/>
            <person name="Pouilly N."/>
            <person name="Raftis F."/>
            <person name="Sallet E."/>
            <person name="Schiex T."/>
            <person name="Thomas J."/>
            <person name="Vandecasteele C."/>
            <person name="Vares D."/>
            <person name="Vear F."/>
            <person name="Vautrin S."/>
            <person name="Crespi M."/>
            <person name="Mangin B."/>
            <person name="Burke J.M."/>
            <person name="Salse J."/>
            <person name="Munos S."/>
            <person name="Vincourt P."/>
            <person name="Rieseberg L.H."/>
            <person name="Langlade N.B."/>
        </authorList>
    </citation>
    <scope>NUCLEOTIDE SEQUENCE</scope>
    <source>
        <tissue evidence="3">Leaves</tissue>
    </source>
</reference>
<keyword evidence="2" id="KW-0677">Repeat</keyword>
<dbReference type="InterPro" id="IPR002885">
    <property type="entry name" value="PPR_rpt"/>
</dbReference>
<dbReference type="PANTHER" id="PTHR47941">
    <property type="entry name" value="PENTATRICOPEPTIDE REPEAT-CONTAINING PROTEIN 3, MITOCHONDRIAL"/>
    <property type="match status" value="1"/>
</dbReference>
<evidence type="ECO:0000313" key="3">
    <source>
        <dbReference type="EMBL" id="KAF5809037.1"/>
    </source>
</evidence>
<keyword evidence="4" id="KW-1185">Reference proteome</keyword>
<reference evidence="3" key="2">
    <citation type="submission" date="2020-06" db="EMBL/GenBank/DDBJ databases">
        <title>Helianthus annuus Genome sequencing and assembly Release 2.</title>
        <authorList>
            <person name="Gouzy J."/>
            <person name="Langlade N."/>
            <person name="Munos S."/>
        </authorList>
    </citation>
    <scope>NUCLEOTIDE SEQUENCE</scope>
    <source>
        <tissue evidence="3">Leaves</tissue>
    </source>
</reference>
<comment type="similarity">
    <text evidence="1">Belongs to the PPR family. P subfamily.</text>
</comment>
<evidence type="ECO:0000256" key="1">
    <source>
        <dbReference type="ARBA" id="ARBA00007626"/>
    </source>
</evidence>
<dbReference type="AlphaFoldDB" id="A0A9K3J648"/>
<dbReference type="EMBL" id="MNCJ02000319">
    <property type="protein sequence ID" value="KAF5809037.1"/>
    <property type="molecule type" value="Genomic_DNA"/>
</dbReference>
<dbReference type="InterPro" id="IPR011990">
    <property type="entry name" value="TPR-like_helical_dom_sf"/>
</dbReference>
<proteinExistence type="inferred from homology"/>
<dbReference type="Pfam" id="PF13041">
    <property type="entry name" value="PPR_2"/>
    <property type="match status" value="1"/>
</dbReference>
<evidence type="ECO:0000256" key="2">
    <source>
        <dbReference type="ARBA" id="ARBA00022737"/>
    </source>
</evidence>
<accession>A0A9K3J648</accession>
<protein>
    <submittedName>
        <fullName evidence="3">Tetratricopeptide-like helical domain superfamily</fullName>
    </submittedName>
</protein>
<sequence length="137" mass="15280">MMNRTTFIKLGGTNSFLLHSLSSFQFGTHTASLHSNVSSLVHKITNLNDALKVFDEMSHRQPLPSVVKFNQLLTAVTKIKHFSSSLDLFKQMCFLGVPDSNYTLSIAIKCCCQLHRTKDGFALLGCCFRRAISPNVI</sequence>
<dbReference type="Gene3D" id="1.25.40.10">
    <property type="entry name" value="Tetratricopeptide repeat domain"/>
    <property type="match status" value="1"/>
</dbReference>
<dbReference type="Proteomes" id="UP000215914">
    <property type="component" value="Unassembled WGS sequence"/>
</dbReference>
<comment type="caution">
    <text evidence="3">The sequence shown here is derived from an EMBL/GenBank/DDBJ whole genome shotgun (WGS) entry which is preliminary data.</text>
</comment>
<evidence type="ECO:0000313" key="4">
    <source>
        <dbReference type="Proteomes" id="UP000215914"/>
    </source>
</evidence>